<dbReference type="Gene3D" id="3.30.870.10">
    <property type="entry name" value="Endonuclease Chain A"/>
    <property type="match status" value="1"/>
</dbReference>
<protein>
    <recommendedName>
        <fullName evidence="1">PLD phosphodiesterase domain-containing protein</fullName>
    </recommendedName>
</protein>
<name>A0A3B0MHJ1_9GAMM</name>
<organism evidence="2">
    <name type="scientific">Arsenophonus endosymbiont of Trialeurodes vaporariorum</name>
    <dbReference type="NCBI Taxonomy" id="235567"/>
    <lineage>
        <taxon>Bacteria</taxon>
        <taxon>Pseudomonadati</taxon>
        <taxon>Pseudomonadota</taxon>
        <taxon>Gammaproteobacteria</taxon>
        <taxon>Enterobacterales</taxon>
        <taxon>Morganellaceae</taxon>
        <taxon>Arsenophonus</taxon>
    </lineage>
</organism>
<dbReference type="EMBL" id="UFQR01000002">
    <property type="protein sequence ID" value="SSW94874.1"/>
    <property type="molecule type" value="Genomic_DNA"/>
</dbReference>
<proteinExistence type="predicted"/>
<dbReference type="GO" id="GO:0006793">
    <property type="term" value="P:phosphorus metabolic process"/>
    <property type="evidence" value="ECO:0007669"/>
    <property type="project" value="UniProtKB-ARBA"/>
</dbReference>
<accession>A0A3B0MHJ1</accession>
<dbReference type="AlphaFoldDB" id="A0A3B0MHJ1"/>
<reference evidence="2" key="1">
    <citation type="submission" date="2018-04" db="EMBL/GenBank/DDBJ databases">
        <authorList>
            <person name="Go L.Y."/>
            <person name="Mitchell J.A."/>
        </authorList>
    </citation>
    <scope>NUCLEOTIDE SEQUENCE</scope>
    <source>
        <strain evidence="2">ARTV</strain>
    </source>
</reference>
<dbReference type="Pfam" id="PF00614">
    <property type="entry name" value="PLDc"/>
    <property type="match status" value="1"/>
</dbReference>
<feature type="domain" description="PLD phosphodiesterase" evidence="1">
    <location>
        <begin position="16"/>
        <end position="43"/>
    </location>
</feature>
<gene>
    <name evidence="2" type="ORF">ARTV_0526</name>
</gene>
<dbReference type="PROSITE" id="PS50035">
    <property type="entry name" value="PLD"/>
    <property type="match status" value="1"/>
</dbReference>
<evidence type="ECO:0000313" key="2">
    <source>
        <dbReference type="EMBL" id="SSW94874.1"/>
    </source>
</evidence>
<dbReference type="SUPFAM" id="SSF56024">
    <property type="entry name" value="Phospholipase D/nuclease"/>
    <property type="match status" value="1"/>
</dbReference>
<dbReference type="InterPro" id="IPR001736">
    <property type="entry name" value="PLipase_D/transphosphatidylase"/>
</dbReference>
<dbReference type="SMART" id="SM00155">
    <property type="entry name" value="PLDc"/>
    <property type="match status" value="1"/>
</dbReference>
<dbReference type="GO" id="GO:0003824">
    <property type="term" value="F:catalytic activity"/>
    <property type="evidence" value="ECO:0007669"/>
    <property type="project" value="InterPro"/>
</dbReference>
<evidence type="ECO:0000259" key="1">
    <source>
        <dbReference type="PROSITE" id="PS50035"/>
    </source>
</evidence>
<sequence length="65" mass="7279">MSTIEGSGFIYPKVPAAPANHAKSMIIDDELYVVGSDNLYPGHLSEFNYVVEDKKAVEELISEYW</sequence>